<comment type="caution">
    <text evidence="2">The sequence shown here is derived from an EMBL/GenBank/DDBJ whole genome shotgun (WGS) entry which is preliminary data.</text>
</comment>
<gene>
    <name evidence="2" type="ORF">FB567DRAFT_550128</name>
</gene>
<proteinExistence type="inferred from homology"/>
<evidence type="ECO:0000313" key="2">
    <source>
        <dbReference type="EMBL" id="KAH7084095.1"/>
    </source>
</evidence>
<evidence type="ECO:0000256" key="1">
    <source>
        <dbReference type="ARBA" id="ARBA00010139"/>
    </source>
</evidence>
<dbReference type="Proteomes" id="UP000813461">
    <property type="component" value="Unassembled WGS sequence"/>
</dbReference>
<sequence>MATDGHPLNDKMTGPAVAFMESQIKDPELRNLVRPESQFLRKDLVRYTQTGVVSTQDGQEKEREFDVIMFGTGFNVAQYLEHENIRGLHGIDLQTKWKDYSEALYGLATSDFPNMFYCFGPKSGQVWSSQQDTWEHQARSVAKAVRVVLSKEHQGIEFAMHPK</sequence>
<dbReference type="AlphaFoldDB" id="A0A8K0VWZ4"/>
<dbReference type="InterPro" id="IPR051209">
    <property type="entry name" value="FAD-bind_Monooxygenase_sf"/>
</dbReference>
<organism evidence="2 3">
    <name type="scientific">Paraphoma chrysanthemicola</name>
    <dbReference type="NCBI Taxonomy" id="798071"/>
    <lineage>
        <taxon>Eukaryota</taxon>
        <taxon>Fungi</taxon>
        <taxon>Dikarya</taxon>
        <taxon>Ascomycota</taxon>
        <taxon>Pezizomycotina</taxon>
        <taxon>Dothideomycetes</taxon>
        <taxon>Pleosporomycetidae</taxon>
        <taxon>Pleosporales</taxon>
        <taxon>Pleosporineae</taxon>
        <taxon>Phaeosphaeriaceae</taxon>
        <taxon>Paraphoma</taxon>
    </lineage>
</organism>
<protein>
    <submittedName>
        <fullName evidence="2">Uncharacterized protein</fullName>
    </submittedName>
</protein>
<dbReference type="SUPFAM" id="SSF51905">
    <property type="entry name" value="FAD/NAD(P)-binding domain"/>
    <property type="match status" value="1"/>
</dbReference>
<dbReference type="PANTHER" id="PTHR42877">
    <property type="entry name" value="L-ORNITHINE N(5)-MONOOXYGENASE-RELATED"/>
    <property type="match status" value="1"/>
</dbReference>
<comment type="similarity">
    <text evidence="1">Belongs to the FAD-binding monooxygenase family.</text>
</comment>
<dbReference type="OrthoDB" id="66881at2759"/>
<evidence type="ECO:0000313" key="3">
    <source>
        <dbReference type="Proteomes" id="UP000813461"/>
    </source>
</evidence>
<dbReference type="Gene3D" id="3.50.50.60">
    <property type="entry name" value="FAD/NAD(P)-binding domain"/>
    <property type="match status" value="1"/>
</dbReference>
<keyword evidence="3" id="KW-1185">Reference proteome</keyword>
<accession>A0A8K0VWZ4</accession>
<reference evidence="2" key="1">
    <citation type="journal article" date="2021" name="Nat. Commun.">
        <title>Genetic determinants of endophytism in the Arabidopsis root mycobiome.</title>
        <authorList>
            <person name="Mesny F."/>
            <person name="Miyauchi S."/>
            <person name="Thiergart T."/>
            <person name="Pickel B."/>
            <person name="Atanasova L."/>
            <person name="Karlsson M."/>
            <person name="Huettel B."/>
            <person name="Barry K.W."/>
            <person name="Haridas S."/>
            <person name="Chen C."/>
            <person name="Bauer D."/>
            <person name="Andreopoulos W."/>
            <person name="Pangilinan J."/>
            <person name="LaButti K."/>
            <person name="Riley R."/>
            <person name="Lipzen A."/>
            <person name="Clum A."/>
            <person name="Drula E."/>
            <person name="Henrissat B."/>
            <person name="Kohler A."/>
            <person name="Grigoriev I.V."/>
            <person name="Martin F.M."/>
            <person name="Hacquard S."/>
        </authorList>
    </citation>
    <scope>NUCLEOTIDE SEQUENCE</scope>
    <source>
        <strain evidence="2">MPI-SDFR-AT-0120</strain>
    </source>
</reference>
<name>A0A8K0VWZ4_9PLEO</name>
<dbReference type="EMBL" id="JAGMVJ010000012">
    <property type="protein sequence ID" value="KAH7084095.1"/>
    <property type="molecule type" value="Genomic_DNA"/>
</dbReference>
<dbReference type="PANTHER" id="PTHR42877:SF4">
    <property type="entry name" value="FAD_NAD(P)-BINDING DOMAIN-CONTAINING PROTEIN-RELATED"/>
    <property type="match status" value="1"/>
</dbReference>
<dbReference type="InterPro" id="IPR036188">
    <property type="entry name" value="FAD/NAD-bd_sf"/>
</dbReference>